<protein>
    <recommendedName>
        <fullName evidence="4">RNI-like protein</fullName>
    </recommendedName>
</protein>
<evidence type="ECO:0000256" key="1">
    <source>
        <dbReference type="SAM" id="MobiDB-lite"/>
    </source>
</evidence>
<feature type="compositionally biased region" description="Low complexity" evidence="1">
    <location>
        <begin position="611"/>
        <end position="624"/>
    </location>
</feature>
<name>A0ABR2KSP1_9EUKA</name>
<evidence type="ECO:0000313" key="2">
    <source>
        <dbReference type="EMBL" id="KAK8894109.1"/>
    </source>
</evidence>
<feature type="compositionally biased region" description="Low complexity" evidence="1">
    <location>
        <begin position="460"/>
        <end position="604"/>
    </location>
</feature>
<comment type="caution">
    <text evidence="2">The sequence shown here is derived from an EMBL/GenBank/DDBJ whole genome shotgun (WGS) entry which is preliminary data.</text>
</comment>
<evidence type="ECO:0000313" key="3">
    <source>
        <dbReference type="Proteomes" id="UP001470230"/>
    </source>
</evidence>
<gene>
    <name evidence="2" type="ORF">M9Y10_022541</name>
</gene>
<dbReference type="Proteomes" id="UP001470230">
    <property type="component" value="Unassembled WGS sequence"/>
</dbReference>
<dbReference type="EMBL" id="JAPFFF010000003">
    <property type="protein sequence ID" value="KAK8894109.1"/>
    <property type="molecule type" value="Genomic_DNA"/>
</dbReference>
<accession>A0ABR2KSP1</accession>
<proteinExistence type="predicted"/>
<keyword evidence="3" id="KW-1185">Reference proteome</keyword>
<reference evidence="2 3" key="1">
    <citation type="submission" date="2024-04" db="EMBL/GenBank/DDBJ databases">
        <title>Tritrichomonas musculus Genome.</title>
        <authorList>
            <person name="Alves-Ferreira E."/>
            <person name="Grigg M."/>
            <person name="Lorenzi H."/>
            <person name="Galac M."/>
        </authorList>
    </citation>
    <scope>NUCLEOTIDE SEQUENCE [LARGE SCALE GENOMIC DNA]</scope>
    <source>
        <strain evidence="2 3">EAF2021</strain>
    </source>
</reference>
<evidence type="ECO:0008006" key="4">
    <source>
        <dbReference type="Google" id="ProtNLM"/>
    </source>
</evidence>
<sequence length="988" mass="112866">MKKRNEITIEYLSSLNPIFKLPNVKIYVCEAVELILNSSKGEKQPHLFLITTPGIFLLSKKIFKKKYSIACSIPFIDLTSVHVSNENLSLKSQTTTIRISTPQATSFGTLAYFIKQVLFPISLCPISLNLESSSTLQFDPSTFPYETQDIFYERFLSCTMKYEINDILPITFQCLNLSKNYHSGIFSLKKDLLTNPLFQPLMLSLAFEEQAKELEINNDISIEELLPLCITFFSLNKYIKRITFLNPDFTNAESSFEKVFSSSHLFKPKELSFKYCKFTSANSSFFRSLSKICSEFATLEFIHCTFDKIAMDTLFYVVNANDSHFFHYIKYLHFTDISNDCYFADDIIQMCQSKWLNTSQSLKEIYLLRCEVDASCLLKNFLFNETGVNIISFKQCPFNNPIISYGESKTDKGSEGSANDAKMLSYDNNSEANKSCFTKCEDDLKENGHNSAGYIDNDNDTNNNDNDTNNNDNDTNNNDNDTNNNNNDTNNNDNDTNNNDNDTNNNDNDTNNNNNDTNNNNNDTNNNDNDTNNNDNDTNNNDNDTNNNDNDTNNNDNDTNNNDNDTNNNDNDTNNNDNDTNNNDNNTNNNDNNTNNNDNDTNNNDNKDSESAISNNEDASSISNSDSISCNFITCDDSHAIVNHFADVIGLQSSVQTHKLKELDLEGCSFTRNSILSLFTFLTKELISVSRLNLSFMKIEEEEFDGFIERISDFSLPSLKMLAFNANMMNSKQLAKFDDFLLRQKKLKALFLSGSITVDENNLKSLKRLLKIIILMDINQIGLRGAGTSKFDFGRYLAKFLKNLSLKGTVLSLDITNQSLTEEGIETLILLLNTTPIQEFYFDGISTPDIQYFVNLCEEVIRSDLKFSVWPSNECERLMSSIEDPKEIESISQIIDQMENQFLSKFGTKQIVFDLLKRPKIDTSVFIEKKKTELSYFDSAITHREKEIDDLYKECADTDKYFYEEPILKVLSQYEKAISFEKLKKYPK</sequence>
<dbReference type="SUPFAM" id="SSF52047">
    <property type="entry name" value="RNI-like"/>
    <property type="match status" value="1"/>
</dbReference>
<feature type="region of interest" description="Disordered" evidence="1">
    <location>
        <begin position="450"/>
        <end position="624"/>
    </location>
</feature>
<organism evidence="2 3">
    <name type="scientific">Tritrichomonas musculus</name>
    <dbReference type="NCBI Taxonomy" id="1915356"/>
    <lineage>
        <taxon>Eukaryota</taxon>
        <taxon>Metamonada</taxon>
        <taxon>Parabasalia</taxon>
        <taxon>Tritrichomonadida</taxon>
        <taxon>Tritrichomonadidae</taxon>
        <taxon>Tritrichomonas</taxon>
    </lineage>
</organism>